<keyword evidence="4" id="KW-0540">Nuclease</keyword>
<name>A0A0F8CMY6_CERFI</name>
<comment type="caution">
    <text evidence="12">The sequence shown here is derived from an EMBL/GenBank/DDBJ whole genome shotgun (WGS) entry which is preliminary data.</text>
</comment>
<proteinExistence type="predicted"/>
<evidence type="ECO:0000256" key="9">
    <source>
        <dbReference type="ARBA" id="ARBA00023128"/>
    </source>
</evidence>
<dbReference type="InterPro" id="IPR036397">
    <property type="entry name" value="RNaseH_sf"/>
</dbReference>
<protein>
    <submittedName>
        <fullName evidence="12">Endonuclease</fullName>
        <ecNumber evidence="12">2.7.7.49</ecNumber>
    </submittedName>
</protein>
<dbReference type="InterPro" id="IPR043502">
    <property type="entry name" value="DNA/RNA_pol_sf"/>
</dbReference>
<keyword evidence="7" id="KW-0694">RNA-binding</keyword>
<dbReference type="GO" id="GO:0005739">
    <property type="term" value="C:mitochondrion"/>
    <property type="evidence" value="ECO:0007669"/>
    <property type="project" value="UniProtKB-SubCell"/>
</dbReference>
<evidence type="ECO:0000256" key="5">
    <source>
        <dbReference type="ARBA" id="ARBA00022759"/>
    </source>
</evidence>
<dbReference type="InterPro" id="IPR050951">
    <property type="entry name" value="Retrovirus_Pol_polyprotein"/>
</dbReference>
<dbReference type="Pfam" id="PF00665">
    <property type="entry name" value="rve"/>
    <property type="match status" value="1"/>
</dbReference>
<keyword evidence="6" id="KW-0378">Hydrolase</keyword>
<dbReference type="EMBL" id="LBBL01000689">
    <property type="protein sequence ID" value="KKF92092.1"/>
    <property type="molecule type" value="Genomic_DNA"/>
</dbReference>
<keyword evidence="13" id="KW-1185">Reference proteome</keyword>
<evidence type="ECO:0000256" key="4">
    <source>
        <dbReference type="ARBA" id="ARBA00022722"/>
    </source>
</evidence>
<reference evidence="12 13" key="1">
    <citation type="submission" date="2015-04" db="EMBL/GenBank/DDBJ databases">
        <title>Genome sequence of Ceratocystis platani, a major pathogen of plane trees.</title>
        <authorList>
            <person name="Belbahri L."/>
        </authorList>
    </citation>
    <scope>NUCLEOTIDE SEQUENCE [LARGE SCALE GENOMIC DNA]</scope>
    <source>
        <strain evidence="12 13">CFO</strain>
    </source>
</reference>
<dbReference type="Gene3D" id="1.10.340.70">
    <property type="match status" value="1"/>
</dbReference>
<keyword evidence="8" id="KW-0695">RNA-directed DNA polymerase</keyword>
<dbReference type="InterPro" id="IPR041373">
    <property type="entry name" value="RT_RNaseH"/>
</dbReference>
<dbReference type="GO" id="GO:0005634">
    <property type="term" value="C:nucleus"/>
    <property type="evidence" value="ECO:0007669"/>
    <property type="project" value="UniProtKB-ARBA"/>
</dbReference>
<dbReference type="GO" id="GO:0015074">
    <property type="term" value="P:DNA integration"/>
    <property type="evidence" value="ECO:0007669"/>
    <property type="project" value="InterPro"/>
</dbReference>
<dbReference type="EC" id="2.7.7.49" evidence="12"/>
<dbReference type="GO" id="GO:0003964">
    <property type="term" value="F:RNA-directed DNA polymerase activity"/>
    <property type="evidence" value="ECO:0007669"/>
    <property type="project" value="UniProtKB-KW"/>
</dbReference>
<comment type="subcellular location">
    <subcellularLocation>
        <location evidence="1">Mitochondrion</location>
    </subcellularLocation>
</comment>
<sequence length="768" mass="85767">MPRFADAAAGLVKYLTGSPPKGTKLDLDTEALESFEKLKQALIDVTFLYPFRWTLPAVVQVDASGDHAGGALYQPKNALSAEGQSLLKDLVPVAFMSHPFNNTQKRYSSQEREALALTLALNKWRSWIEGMPITVITDHQSLSSLRSQKEPTNRMRRFLDTIEHFDPVIVWKPGKSNVVADWLSRPPNTDGEDLYTITVYAAGDSADNPINLDEEPVVIDLSRDEEGADELTGRFTEQMNRPFDPALMNPPPEPMAQVPEETRQGEQPQQPAQAMLQPSMQPPPDPSIVPPPLPISGNANRQGNASYTGVLPAPKQPHLPLPDEMPLVSHEVKNLTDSDLQVVMDIVSGRAQAPEGVDPAVLHRNFSVSKGSLYIHTDRSIVPVLNKDKATARLIRYHEDRGHCSAGALERYVAGNFWHPEMKLLIQTVRQSCKHCQLFKKPPDIAKELAYVPSADPFARWGIDFIGPLHDGTHICFAIDYCTSWAVMGAPSETENASAAAAVMSLIFHTFGRPAEIIADSGKAFLSKEFRDLLTAWRTALRPTAPYNPRTNGKIERFNRTIKEIGYGILRKNPNATSFLVYSHALAIYAQRPLEHGYTPFYLAFGTQQAASDSRVQYVREMSVEEENEAALERVAAIEKLNGDRGKLQSLQHAKRMARAATQAKKAFYRTFKPGDWVLRQRQRKHKHEPFYDGPFLVVKLLKSNLVELRTPAGRKVDNMTHMENLFPAYTLDGDPVNSLWHASNRLLQKEREALEKNATPFGLPVSD</sequence>
<dbReference type="SUPFAM" id="SSF56672">
    <property type="entry name" value="DNA/RNA polymerases"/>
    <property type="match status" value="1"/>
</dbReference>
<dbReference type="InterPro" id="IPR001584">
    <property type="entry name" value="Integrase_cat-core"/>
</dbReference>
<evidence type="ECO:0000259" key="11">
    <source>
        <dbReference type="PROSITE" id="PS50994"/>
    </source>
</evidence>
<dbReference type="SUPFAM" id="SSF53098">
    <property type="entry name" value="Ribonuclease H-like"/>
    <property type="match status" value="1"/>
</dbReference>
<evidence type="ECO:0000256" key="7">
    <source>
        <dbReference type="ARBA" id="ARBA00022884"/>
    </source>
</evidence>
<organism evidence="12 13">
    <name type="scientific">Ceratocystis fimbriata f. sp. platani</name>
    <dbReference type="NCBI Taxonomy" id="88771"/>
    <lineage>
        <taxon>Eukaryota</taxon>
        <taxon>Fungi</taxon>
        <taxon>Dikarya</taxon>
        <taxon>Ascomycota</taxon>
        <taxon>Pezizomycotina</taxon>
        <taxon>Sordariomycetes</taxon>
        <taxon>Hypocreomycetidae</taxon>
        <taxon>Microascales</taxon>
        <taxon>Ceratocystidaceae</taxon>
        <taxon>Ceratocystis</taxon>
    </lineage>
</organism>
<dbReference type="InterPro" id="IPR012337">
    <property type="entry name" value="RNaseH-like_sf"/>
</dbReference>
<keyword evidence="2 12" id="KW-0808">Transferase</keyword>
<dbReference type="GO" id="GO:0004519">
    <property type="term" value="F:endonuclease activity"/>
    <property type="evidence" value="ECO:0007669"/>
    <property type="project" value="UniProtKB-KW"/>
</dbReference>
<evidence type="ECO:0000256" key="6">
    <source>
        <dbReference type="ARBA" id="ARBA00022801"/>
    </source>
</evidence>
<dbReference type="Proteomes" id="UP000034841">
    <property type="component" value="Unassembled WGS sequence"/>
</dbReference>
<evidence type="ECO:0000313" key="12">
    <source>
        <dbReference type="EMBL" id="KKF92092.1"/>
    </source>
</evidence>
<keyword evidence="9" id="KW-0496">Mitochondrion</keyword>
<dbReference type="GO" id="GO:0016787">
    <property type="term" value="F:hydrolase activity"/>
    <property type="evidence" value="ECO:0007669"/>
    <property type="project" value="UniProtKB-KW"/>
</dbReference>
<evidence type="ECO:0000256" key="2">
    <source>
        <dbReference type="ARBA" id="ARBA00022679"/>
    </source>
</evidence>
<feature type="domain" description="Integrase catalytic" evidence="11">
    <location>
        <begin position="453"/>
        <end position="608"/>
    </location>
</feature>
<dbReference type="Pfam" id="PF17921">
    <property type="entry name" value="Integrase_H2C2"/>
    <property type="match status" value="1"/>
</dbReference>
<keyword evidence="3 12" id="KW-0548">Nucleotidyltransferase</keyword>
<dbReference type="PANTHER" id="PTHR37984">
    <property type="entry name" value="PROTEIN CBG26694"/>
    <property type="match status" value="1"/>
</dbReference>
<dbReference type="GO" id="GO:0003723">
    <property type="term" value="F:RNA binding"/>
    <property type="evidence" value="ECO:0007669"/>
    <property type="project" value="UniProtKB-KW"/>
</dbReference>
<evidence type="ECO:0000313" key="13">
    <source>
        <dbReference type="Proteomes" id="UP000034841"/>
    </source>
</evidence>
<dbReference type="PROSITE" id="PS50994">
    <property type="entry name" value="INTEGRASE"/>
    <property type="match status" value="1"/>
</dbReference>
<dbReference type="Gene3D" id="3.30.420.10">
    <property type="entry name" value="Ribonuclease H-like superfamily/Ribonuclease H"/>
    <property type="match status" value="1"/>
</dbReference>
<feature type="compositionally biased region" description="Low complexity" evidence="10">
    <location>
        <begin position="267"/>
        <end position="279"/>
    </location>
</feature>
<evidence type="ECO:0000256" key="3">
    <source>
        <dbReference type="ARBA" id="ARBA00022695"/>
    </source>
</evidence>
<dbReference type="Pfam" id="PF17917">
    <property type="entry name" value="RT_RNaseH"/>
    <property type="match status" value="1"/>
</dbReference>
<evidence type="ECO:0000256" key="10">
    <source>
        <dbReference type="SAM" id="MobiDB-lite"/>
    </source>
</evidence>
<dbReference type="CDD" id="cd09274">
    <property type="entry name" value="RNase_HI_RT_Ty3"/>
    <property type="match status" value="1"/>
</dbReference>
<keyword evidence="5 12" id="KW-0255">Endonuclease</keyword>
<gene>
    <name evidence="12" type="primary">pol_7</name>
    <name evidence="12" type="ORF">CFO_g5555</name>
</gene>
<dbReference type="AlphaFoldDB" id="A0A0F8CMY6"/>
<dbReference type="InterPro" id="IPR041588">
    <property type="entry name" value="Integrase_H2C2"/>
</dbReference>
<evidence type="ECO:0000256" key="1">
    <source>
        <dbReference type="ARBA" id="ARBA00004173"/>
    </source>
</evidence>
<accession>A0A0F8CMY6</accession>
<feature type="region of interest" description="Disordered" evidence="10">
    <location>
        <begin position="240"/>
        <end position="305"/>
    </location>
</feature>
<evidence type="ECO:0000256" key="8">
    <source>
        <dbReference type="ARBA" id="ARBA00022918"/>
    </source>
</evidence>
<feature type="compositionally biased region" description="Pro residues" evidence="10">
    <location>
        <begin position="280"/>
        <end position="294"/>
    </location>
</feature>
<dbReference type="PANTHER" id="PTHR37984:SF5">
    <property type="entry name" value="PROTEIN NYNRIN-LIKE"/>
    <property type="match status" value="1"/>
</dbReference>